<dbReference type="AlphaFoldDB" id="A0A9X5H4G2"/>
<gene>
    <name evidence="1" type="ORF">FMM80_08215</name>
</gene>
<dbReference type="EMBL" id="VIRB01000054">
    <property type="protein sequence ID" value="NDO68662.1"/>
    <property type="molecule type" value="Genomic_DNA"/>
</dbReference>
<sequence>MHKKEVLVDTAFLGKLSCDGKNIETFKKVLSDLKFKPVVHPYIAANELDMYSYFDSLVAEGFVRVAQYSDFLCDDEDRALYEAYFIDVHNTLRKYLEAAGGKKQLEKLVLPAGQTVFTYRKAAMSLGDVHMILMAFFTKMPIILTEDTDIDKLRAIAKRKMKSESYALDIHSTVDILIMLAEKEDSVFSKNELVDIVKSIGEKRHQSDIKQAWNRTHLGT</sequence>
<dbReference type="OrthoDB" id="2045070at2"/>
<accession>A0A9X5H4G2</accession>
<name>A0A9X5H4G2_9FIRM</name>
<organism evidence="1 2">
    <name type="scientific">Schaedlerella arabinosiphila</name>
    <dbReference type="NCBI Taxonomy" id="2044587"/>
    <lineage>
        <taxon>Bacteria</taxon>
        <taxon>Bacillati</taxon>
        <taxon>Bacillota</taxon>
        <taxon>Clostridia</taxon>
        <taxon>Lachnospirales</taxon>
        <taxon>Lachnospiraceae</taxon>
        <taxon>Schaedlerella</taxon>
    </lineage>
</organism>
<proteinExistence type="predicted"/>
<dbReference type="RefSeq" id="WP_004071899.1">
    <property type="nucleotide sequence ID" value="NZ_VIRB01000054.1"/>
</dbReference>
<protein>
    <recommendedName>
        <fullName evidence="3">PIN domain-containing protein</fullName>
    </recommendedName>
</protein>
<evidence type="ECO:0000313" key="1">
    <source>
        <dbReference type="EMBL" id="NDO68662.1"/>
    </source>
</evidence>
<evidence type="ECO:0008006" key="3">
    <source>
        <dbReference type="Google" id="ProtNLM"/>
    </source>
</evidence>
<dbReference type="Proteomes" id="UP000474104">
    <property type="component" value="Unassembled WGS sequence"/>
</dbReference>
<comment type="caution">
    <text evidence="1">The sequence shown here is derived from an EMBL/GenBank/DDBJ whole genome shotgun (WGS) entry which is preliminary data.</text>
</comment>
<reference evidence="1 2" key="1">
    <citation type="submission" date="2019-07" db="EMBL/GenBank/DDBJ databases">
        <title>Draft genome sequences of 15 bacterial species constituting the stable defined intestinal microbiota of the GM15 gnotobiotic mouse model.</title>
        <authorList>
            <person name="Elie C."/>
            <person name="Mathieu A."/>
            <person name="Saliou A."/>
            <person name="Darnaud M."/>
            <person name="Leulier F."/>
            <person name="Tamellini A."/>
        </authorList>
    </citation>
    <scope>NUCLEOTIDE SEQUENCE [LARGE SCALE GENOMIC DNA]</scope>
    <source>
        <strain evidence="2">ASF 502</strain>
    </source>
</reference>
<evidence type="ECO:0000313" key="2">
    <source>
        <dbReference type="Proteomes" id="UP000474104"/>
    </source>
</evidence>